<sequence length="191" mass="22051">MTIFEDIKADRDNLTYTQKGINPVFYTPQSAKILIIGQAPGKKVQETEIMWNDASGDRLREWLGVDRKQFYDSGNFGFISMDFYYPGKAKSGDKPPRGGVADRWHPKLIAAMPNLQLIVLIGSYAQKYYLHLARTEKITDVVKNYKSYLPKYFPIVHPSPRNNIWLNRNPWFGKEVVPRLQAKVSNIIKEK</sequence>
<dbReference type="PANTHER" id="PTHR42160">
    <property type="entry name" value="URACIL-DNA GLYCOSYLASE SUPERFAMILY PROTEIN"/>
    <property type="match status" value="1"/>
</dbReference>
<organism evidence="3 4">
    <name type="scientific">Leuconostoc suionicum</name>
    <dbReference type="NCBI Taxonomy" id="1511761"/>
    <lineage>
        <taxon>Bacteria</taxon>
        <taxon>Bacillati</taxon>
        <taxon>Bacillota</taxon>
        <taxon>Bacilli</taxon>
        <taxon>Lactobacillales</taxon>
        <taxon>Lactobacillaceae</taxon>
        <taxon>Leuconostoc</taxon>
    </lineage>
</organism>
<evidence type="ECO:0000313" key="5">
    <source>
        <dbReference type="Proteomes" id="UP000239237"/>
    </source>
</evidence>
<proteinExistence type="predicted"/>
<feature type="domain" description="Uracil-DNA glycosylase-like" evidence="1">
    <location>
        <begin position="24"/>
        <end position="181"/>
    </location>
</feature>
<accession>A0A2N9KA26</accession>
<dbReference type="Proteomes" id="UP000237923">
    <property type="component" value="Unassembled WGS sequence"/>
</dbReference>
<evidence type="ECO:0000313" key="3">
    <source>
        <dbReference type="EMBL" id="SPE06877.1"/>
    </source>
</evidence>
<dbReference type="PANTHER" id="PTHR42160:SF1">
    <property type="entry name" value="URACIL-DNA GLYCOSYLASE SUPERFAMILY PROTEIN"/>
    <property type="match status" value="1"/>
</dbReference>
<dbReference type="Pfam" id="PF03167">
    <property type="entry name" value="UDG"/>
    <property type="match status" value="1"/>
</dbReference>
<dbReference type="InterPro" id="IPR047124">
    <property type="entry name" value="HI_0220.2"/>
</dbReference>
<reference evidence="2 5" key="1">
    <citation type="submission" date="2018-02" db="EMBL/GenBank/DDBJ databases">
        <authorList>
            <person name="Rodrigo-Torres L."/>
            <person name="Arahal R. D."/>
            <person name="Lucena T."/>
        </authorList>
    </citation>
    <scope>NUCLEOTIDE SEQUENCE [LARGE SCALE GENOMIC DNA]</scope>
    <source>
        <strain evidence="2 5">CECT 8486</strain>
    </source>
</reference>
<gene>
    <name evidence="2" type="ORF">LES8486_00609</name>
    <name evidence="3" type="ORF">LES9216_00756</name>
</gene>
<name>A0A2N9KA26_9LACO</name>
<dbReference type="SUPFAM" id="SSF52141">
    <property type="entry name" value="Uracil-DNA glycosylase-like"/>
    <property type="match status" value="1"/>
</dbReference>
<dbReference type="InterPro" id="IPR005122">
    <property type="entry name" value="Uracil-DNA_glycosylase-like"/>
</dbReference>
<dbReference type="EMBL" id="OKQU01000001">
    <property type="protein sequence ID" value="SPE06877.1"/>
    <property type="molecule type" value="Genomic_DNA"/>
</dbReference>
<keyword evidence="5" id="KW-1185">Reference proteome</keyword>
<protein>
    <submittedName>
        <fullName evidence="3">Uracil DNA glycosylase superfamily protein</fullName>
    </submittedName>
</protein>
<evidence type="ECO:0000313" key="2">
    <source>
        <dbReference type="EMBL" id="SPD91625.1"/>
    </source>
</evidence>
<dbReference type="KEGG" id="lsu:A6B45_04425"/>
<dbReference type="GeneID" id="99674028"/>
<dbReference type="RefSeq" id="WP_072613540.1">
    <property type="nucleotide sequence ID" value="NZ_AP017935.1"/>
</dbReference>
<dbReference type="SMART" id="SM00986">
    <property type="entry name" value="UDG"/>
    <property type="match status" value="1"/>
</dbReference>
<dbReference type="InterPro" id="IPR036895">
    <property type="entry name" value="Uracil-DNA_glycosylase-like_sf"/>
</dbReference>
<evidence type="ECO:0000313" key="4">
    <source>
        <dbReference type="Proteomes" id="UP000237923"/>
    </source>
</evidence>
<reference evidence="3 4" key="2">
    <citation type="submission" date="2018-02" db="EMBL/GenBank/DDBJ databases">
        <authorList>
            <person name="Cohen D.B."/>
            <person name="Kent A.D."/>
        </authorList>
    </citation>
    <scope>NUCLEOTIDE SEQUENCE [LARGE SCALE GENOMIC DNA]</scope>
    <source>
        <strain evidence="3 4">CECT 9216</strain>
    </source>
</reference>
<dbReference type="Gene3D" id="3.40.470.10">
    <property type="entry name" value="Uracil-DNA glycosylase-like domain"/>
    <property type="match status" value="1"/>
</dbReference>
<dbReference type="AlphaFoldDB" id="A0A2N9KA26"/>
<dbReference type="Proteomes" id="UP000239237">
    <property type="component" value="Unassembled WGS sequence"/>
</dbReference>
<dbReference type="SMART" id="SM00987">
    <property type="entry name" value="UreE_C"/>
    <property type="match status" value="1"/>
</dbReference>
<dbReference type="CDD" id="cd10033">
    <property type="entry name" value="UDG_like"/>
    <property type="match status" value="1"/>
</dbReference>
<dbReference type="EMBL" id="OKQR01000001">
    <property type="protein sequence ID" value="SPD91625.1"/>
    <property type="molecule type" value="Genomic_DNA"/>
</dbReference>
<evidence type="ECO:0000259" key="1">
    <source>
        <dbReference type="SMART" id="SM00986"/>
    </source>
</evidence>